<dbReference type="Pfam" id="PF03259">
    <property type="entry name" value="Robl_LC7"/>
    <property type="match status" value="1"/>
</dbReference>
<dbReference type="AlphaFoldDB" id="A0A0G2GC82"/>
<gene>
    <name evidence="4" type="ORF">UCDDS831_g08034</name>
</gene>
<organism evidence="4 5">
    <name type="scientific">Diplodia seriata</name>
    <dbReference type="NCBI Taxonomy" id="420778"/>
    <lineage>
        <taxon>Eukaryota</taxon>
        <taxon>Fungi</taxon>
        <taxon>Dikarya</taxon>
        <taxon>Ascomycota</taxon>
        <taxon>Pezizomycotina</taxon>
        <taxon>Dothideomycetes</taxon>
        <taxon>Dothideomycetes incertae sedis</taxon>
        <taxon>Botryosphaeriales</taxon>
        <taxon>Botryosphaeriaceae</taxon>
        <taxon>Diplodia</taxon>
    </lineage>
</organism>
<dbReference type="EMBL" id="LAQI01000217">
    <property type="protein sequence ID" value="KKY14720.1"/>
    <property type="molecule type" value="Genomic_DNA"/>
</dbReference>
<reference evidence="4 5" key="1">
    <citation type="submission" date="2015-03" db="EMBL/GenBank/DDBJ databases">
        <authorList>
            <person name="Morales-Cruz A."/>
            <person name="Amrine K.C."/>
            <person name="Cantu D."/>
        </authorList>
    </citation>
    <scope>NUCLEOTIDE SEQUENCE [LARGE SCALE GENOMIC DNA]</scope>
    <source>
        <strain evidence="4">DS831</strain>
    </source>
</reference>
<evidence type="ECO:0000256" key="2">
    <source>
        <dbReference type="SAM" id="MobiDB-lite"/>
    </source>
</evidence>
<proteinExistence type="inferred from homology"/>
<sequence>MKPSETLSLLTRLSQKPGVQSTLVLARDTGAIVHTSGFASSSAAANPNTTLPASAAENAANNTNGAANGTAAAASPPLTNGKQETGMRSAEDVARMVHSFVEAAGELVKNLEEEDEVKLLRLRTKKNELVIVPDPRFMIVVVHDTPPTP</sequence>
<evidence type="ECO:0000256" key="1">
    <source>
        <dbReference type="ARBA" id="ARBA00007191"/>
    </source>
</evidence>
<evidence type="ECO:0000259" key="3">
    <source>
        <dbReference type="SMART" id="SM00960"/>
    </source>
</evidence>
<dbReference type="InterPro" id="IPR004942">
    <property type="entry name" value="Roadblock/LAMTOR2_dom"/>
</dbReference>
<dbReference type="SMART" id="SM00960">
    <property type="entry name" value="Robl_LC7"/>
    <property type="match status" value="1"/>
</dbReference>
<accession>A0A0G2GC82</accession>
<feature type="compositionally biased region" description="Low complexity" evidence="2">
    <location>
        <begin position="53"/>
        <end position="75"/>
    </location>
</feature>
<dbReference type="SUPFAM" id="SSF103196">
    <property type="entry name" value="Roadblock/LC7 domain"/>
    <property type="match status" value="1"/>
</dbReference>
<dbReference type="PANTHER" id="PTHR10779">
    <property type="entry name" value="DYNEIN LIGHT CHAIN ROADBLOCK"/>
    <property type="match status" value="1"/>
</dbReference>
<dbReference type="Proteomes" id="UP000034182">
    <property type="component" value="Unassembled WGS sequence"/>
</dbReference>
<comment type="caution">
    <text evidence="4">The sequence shown here is derived from an EMBL/GenBank/DDBJ whole genome shotgun (WGS) entry which is preliminary data.</text>
</comment>
<comment type="similarity">
    <text evidence="1">Belongs to the GAMAD family.</text>
</comment>
<name>A0A0G2GC82_9PEZI</name>
<feature type="domain" description="Roadblock/LAMTOR2" evidence="3">
    <location>
        <begin position="6"/>
        <end position="143"/>
    </location>
</feature>
<protein>
    <submittedName>
        <fullName evidence="4">Putative dynein light chain-related protein</fullName>
    </submittedName>
</protein>
<evidence type="ECO:0000313" key="4">
    <source>
        <dbReference type="EMBL" id="KKY14720.1"/>
    </source>
</evidence>
<reference evidence="4 5" key="2">
    <citation type="submission" date="2015-05" db="EMBL/GenBank/DDBJ databases">
        <title>Distinctive expansion of gene families associated with plant cell wall degradation and secondary metabolism in the genomes of grapevine trunk pathogens.</title>
        <authorList>
            <person name="Lawrence D.P."/>
            <person name="Travadon R."/>
            <person name="Rolshausen P.E."/>
            <person name="Baumgartner K."/>
        </authorList>
    </citation>
    <scope>NUCLEOTIDE SEQUENCE [LARGE SCALE GENOMIC DNA]</scope>
    <source>
        <strain evidence="4">DS831</strain>
    </source>
</reference>
<dbReference type="Gene3D" id="3.30.450.30">
    <property type="entry name" value="Dynein light chain 2a, cytoplasmic"/>
    <property type="match status" value="1"/>
</dbReference>
<evidence type="ECO:0000313" key="5">
    <source>
        <dbReference type="Proteomes" id="UP000034182"/>
    </source>
</evidence>
<feature type="region of interest" description="Disordered" evidence="2">
    <location>
        <begin position="40"/>
        <end position="89"/>
    </location>
</feature>